<reference evidence="4" key="2">
    <citation type="journal article" date="2017" name="Sci. Adv.">
        <title>A tail of two voltages: Proteomic comparison of the three electric organs of the electric eel.</title>
        <authorList>
            <person name="Traeger L.L."/>
            <person name="Sabat G."/>
            <person name="Barrett-Wilt G.A."/>
            <person name="Wells G.B."/>
            <person name="Sussman M.R."/>
        </authorList>
    </citation>
    <scope>NUCLEOTIDE SEQUENCE [LARGE SCALE GENOMIC DNA]</scope>
</reference>
<dbReference type="InterPro" id="IPR035076">
    <property type="entry name" value="Toxin/TOLIP"/>
</dbReference>
<dbReference type="AlphaFoldDB" id="A0A4W4H4I1"/>
<evidence type="ECO:0000259" key="2">
    <source>
        <dbReference type="Pfam" id="PF00087"/>
    </source>
</evidence>
<dbReference type="InterPro" id="IPR045860">
    <property type="entry name" value="Snake_toxin-like_sf"/>
</dbReference>
<evidence type="ECO:0000256" key="1">
    <source>
        <dbReference type="SAM" id="SignalP"/>
    </source>
</evidence>
<proteinExistence type="predicted"/>
<feature type="chain" id="PRO_5044285771" description="Snake toxin/toxin-like domain-containing protein" evidence="1">
    <location>
        <begin position="21"/>
        <end position="89"/>
    </location>
</feature>
<feature type="signal peptide" evidence="1">
    <location>
        <begin position="1"/>
        <end position="20"/>
    </location>
</feature>
<feature type="domain" description="Snake toxin/toxin-like" evidence="2">
    <location>
        <begin position="21"/>
        <end position="89"/>
    </location>
</feature>
<reference evidence="3" key="4">
    <citation type="submission" date="2025-08" db="UniProtKB">
        <authorList>
            <consortium name="Ensembl"/>
        </authorList>
    </citation>
    <scope>IDENTIFICATION</scope>
</reference>
<evidence type="ECO:0000313" key="4">
    <source>
        <dbReference type="Proteomes" id="UP000314983"/>
    </source>
</evidence>
<dbReference type="STRING" id="8005.ENSEEEP00000043359"/>
<dbReference type="Ensembl" id="ENSEEET00000043857.2">
    <property type="protein sequence ID" value="ENSEEEP00000043359.2"/>
    <property type="gene ID" value="ENSEEEG00000020487.2"/>
</dbReference>
<dbReference type="SUPFAM" id="SSF57302">
    <property type="entry name" value="Snake toxin-like"/>
    <property type="match status" value="1"/>
</dbReference>
<dbReference type="GeneTree" id="ENSGT01150000287797"/>
<reference evidence="3" key="3">
    <citation type="submission" date="2020-05" db="EMBL/GenBank/DDBJ databases">
        <title>Electrophorus electricus (electric eel) genome, fEleEle1, primary haplotype.</title>
        <authorList>
            <person name="Myers G."/>
            <person name="Meyer A."/>
            <person name="Fedrigo O."/>
            <person name="Formenti G."/>
            <person name="Rhie A."/>
            <person name="Tracey A."/>
            <person name="Sims Y."/>
            <person name="Jarvis E.D."/>
        </authorList>
    </citation>
    <scope>NUCLEOTIDE SEQUENCE [LARGE SCALE GENOMIC DNA]</scope>
</reference>
<sequence>IMRTMFVVLALALLVMGGSALQCNHCVPLIPGGKCPDTIETCGSAKDTCVTFNLANILVYKKCIKMSDCLLLQGLPLVNVVCCQTDLCN</sequence>
<keyword evidence="1" id="KW-0732">Signal</keyword>
<evidence type="ECO:0000313" key="3">
    <source>
        <dbReference type="Ensembl" id="ENSEEEP00000043359.2"/>
    </source>
</evidence>
<dbReference type="Pfam" id="PF00087">
    <property type="entry name" value="Toxin_TOLIP"/>
    <property type="match status" value="1"/>
</dbReference>
<dbReference type="Proteomes" id="UP000314983">
    <property type="component" value="Chromosome 10"/>
</dbReference>
<reference evidence="4" key="1">
    <citation type="journal article" date="2014" name="Science">
        <title>Nonhuman genetics. Genomic basis for the convergent evolution of electric organs.</title>
        <authorList>
            <person name="Gallant J.R."/>
            <person name="Traeger L.L."/>
            <person name="Volkening J.D."/>
            <person name="Moffett H."/>
            <person name="Chen P.H."/>
            <person name="Novina C.D."/>
            <person name="Phillips G.N.Jr."/>
            <person name="Anand R."/>
            <person name="Wells G.B."/>
            <person name="Pinch M."/>
            <person name="Guth R."/>
            <person name="Unguez G.A."/>
            <person name="Albert J.S."/>
            <person name="Zakon H.H."/>
            <person name="Samanta M.P."/>
            <person name="Sussman M.R."/>
        </authorList>
    </citation>
    <scope>NUCLEOTIDE SEQUENCE [LARGE SCALE GENOMIC DNA]</scope>
</reference>
<name>A0A4W4H4I1_ELEEL</name>
<accession>A0A4W4H4I1</accession>
<dbReference type="Gene3D" id="2.10.60.10">
    <property type="entry name" value="CD59"/>
    <property type="match status" value="1"/>
</dbReference>
<keyword evidence="4" id="KW-1185">Reference proteome</keyword>
<organism evidence="3 4">
    <name type="scientific">Electrophorus electricus</name>
    <name type="common">Electric eel</name>
    <name type="synonym">Gymnotus electricus</name>
    <dbReference type="NCBI Taxonomy" id="8005"/>
    <lineage>
        <taxon>Eukaryota</taxon>
        <taxon>Metazoa</taxon>
        <taxon>Chordata</taxon>
        <taxon>Craniata</taxon>
        <taxon>Vertebrata</taxon>
        <taxon>Euteleostomi</taxon>
        <taxon>Actinopterygii</taxon>
        <taxon>Neopterygii</taxon>
        <taxon>Teleostei</taxon>
        <taxon>Ostariophysi</taxon>
        <taxon>Gymnotiformes</taxon>
        <taxon>Gymnotoidei</taxon>
        <taxon>Gymnotidae</taxon>
        <taxon>Electrophorus</taxon>
    </lineage>
</organism>
<protein>
    <recommendedName>
        <fullName evidence="2">Snake toxin/toxin-like domain-containing protein</fullName>
    </recommendedName>
</protein>
<reference evidence="3" key="5">
    <citation type="submission" date="2025-09" db="UniProtKB">
        <authorList>
            <consortium name="Ensembl"/>
        </authorList>
    </citation>
    <scope>IDENTIFICATION</scope>
</reference>
<dbReference type="GO" id="GO:0098552">
    <property type="term" value="C:side of membrane"/>
    <property type="evidence" value="ECO:0007669"/>
    <property type="project" value="UniProtKB-KW"/>
</dbReference>